<dbReference type="PATRIC" id="fig|1365250.3.peg.93"/>
<reference evidence="1 2" key="1">
    <citation type="submission" date="2013-07" db="EMBL/GenBank/DDBJ databases">
        <title>Comparative Genomic and Metabolomic Analysis of Twelve Strains of Pseudoalteromonas luteoviolacea.</title>
        <authorList>
            <person name="Vynne N.G."/>
            <person name="Mansson M."/>
            <person name="Gram L."/>
        </authorList>
    </citation>
    <scope>NUCLEOTIDE SEQUENCE [LARGE SCALE GENOMIC DNA]</scope>
    <source>
        <strain evidence="1 2">DSM 6061</strain>
    </source>
</reference>
<keyword evidence="2" id="KW-1185">Reference proteome</keyword>
<proteinExistence type="predicted"/>
<dbReference type="Proteomes" id="UP000076643">
    <property type="component" value="Unassembled WGS sequence"/>
</dbReference>
<comment type="caution">
    <text evidence="1">The sequence shown here is derived from an EMBL/GenBank/DDBJ whole genome shotgun (WGS) entry which is preliminary data.</text>
</comment>
<dbReference type="EMBL" id="AUYB01000006">
    <property type="protein sequence ID" value="KZN48138.1"/>
    <property type="molecule type" value="Genomic_DNA"/>
</dbReference>
<gene>
    <name evidence="1" type="ORF">N475_25455</name>
</gene>
<sequence length="108" mass="12271">MMLAKGATKMPISCFLISEALDVYGRFVSMECSNIDKHRTERIKKYCCVRLFSAIEDLKGYGEIQVRHTTFTGESTWYIEVPEDVVGGNNIILFCPWCGSKLPDKPLE</sequence>
<name>A0A167CWA2_9GAMM</name>
<evidence type="ECO:0000313" key="1">
    <source>
        <dbReference type="EMBL" id="KZN48138.1"/>
    </source>
</evidence>
<protein>
    <submittedName>
        <fullName evidence="1">Uncharacterized protein</fullName>
    </submittedName>
</protein>
<organism evidence="1 2">
    <name type="scientific">Pseudoalteromonas luteoviolacea DSM 6061</name>
    <dbReference type="NCBI Taxonomy" id="1365250"/>
    <lineage>
        <taxon>Bacteria</taxon>
        <taxon>Pseudomonadati</taxon>
        <taxon>Pseudomonadota</taxon>
        <taxon>Gammaproteobacteria</taxon>
        <taxon>Alteromonadales</taxon>
        <taxon>Pseudoalteromonadaceae</taxon>
        <taxon>Pseudoalteromonas</taxon>
    </lineage>
</organism>
<dbReference type="RefSeq" id="WP_063364505.1">
    <property type="nucleotide sequence ID" value="NZ_AQHB01000040.1"/>
</dbReference>
<evidence type="ECO:0000313" key="2">
    <source>
        <dbReference type="Proteomes" id="UP000076643"/>
    </source>
</evidence>
<accession>A0A167CWA2</accession>
<dbReference type="AlphaFoldDB" id="A0A167CWA2"/>